<dbReference type="Gene3D" id="3.40.50.150">
    <property type="entry name" value="Vaccinia Virus protein VP39"/>
    <property type="match status" value="1"/>
</dbReference>
<dbReference type="GO" id="GO:0006391">
    <property type="term" value="P:transcription initiation at mitochondrial promoter"/>
    <property type="evidence" value="ECO:0007669"/>
    <property type="project" value="TreeGrafter"/>
</dbReference>
<evidence type="ECO:0000256" key="9">
    <source>
        <dbReference type="ARBA" id="ARBA00023128"/>
    </source>
</evidence>
<dbReference type="PROSITE" id="PS51459">
    <property type="entry name" value="FIDO"/>
    <property type="match status" value="1"/>
</dbReference>
<dbReference type="SMART" id="SM00650">
    <property type="entry name" value="rADc"/>
    <property type="match status" value="1"/>
</dbReference>
<dbReference type="GO" id="GO:0003723">
    <property type="term" value="F:RNA binding"/>
    <property type="evidence" value="ECO:0007669"/>
    <property type="project" value="UniProtKB-UniRule"/>
</dbReference>
<keyword evidence="15" id="KW-1185">Reference proteome</keyword>
<dbReference type="SUPFAM" id="SSF53335">
    <property type="entry name" value="S-adenosyl-L-methionine-dependent methyltransferases"/>
    <property type="match status" value="1"/>
</dbReference>
<keyword evidence="7" id="KW-0809">Transit peptide</keyword>
<dbReference type="SUPFAM" id="SSF140931">
    <property type="entry name" value="Fic-like"/>
    <property type="match status" value="1"/>
</dbReference>
<feature type="binding site" evidence="11">
    <location>
        <position position="744"/>
    </location>
    <ligand>
        <name>S-adenosyl-L-methionine</name>
        <dbReference type="ChEBI" id="CHEBI:59789"/>
    </ligand>
</feature>
<dbReference type="Gene3D" id="1.10.3290.10">
    <property type="entry name" value="Fido-like domain"/>
    <property type="match status" value="1"/>
</dbReference>
<comment type="subcellular location">
    <subcellularLocation>
        <location evidence="1">Mitochondrion</location>
    </subcellularLocation>
</comment>
<dbReference type="Pfam" id="PF00398">
    <property type="entry name" value="RrnaAD"/>
    <property type="match status" value="1"/>
</dbReference>
<sequence length="1002" mass="113835">MSAFAFSQGNVSTNDEKQLDEFNTYLASRAYVNGFTPSKEDVVAYKNFVSAPAQKYPHIVRWYKHIASFEDKERAIWQNQSQDDVAGRGDDFILSGGESKDDQKKERFRFAVTTSFDIETLKKSDSALAHSSSYERQWLLPGSEYWSLLQTNKNGRRFDPDDFDSATAESIRGLLDEFRELIERRDLSNARKKLVEAMRLQMDSCDKGLVHPRILFSFGLQNECEAALKAEKDQKKSLIEAFGFYRKALENDSRDEQIRSKLQSLMGIIDAYDNEHLRQLYHKRDQLWTLVGNDSEKWKPVLRDAFFLQIYNTCALEGNTLSLSDVSQCFNKGQMPSINNPIDCGRNEAEVISMGKAFAKVVTSFEGEFLRYHMLLDLSTLINSHDENVAIGLRKADKFISSAELEQGLNSFLSWLKKNMLSCDAIDGNSLSVLSHYFLVVLHPFGDGNGRTSRLLGDYVLMSYGFPPVNIPETKKTEYMGFLATADNGDLRPLLRFLCDCMDCTLNTLKQAHLKKPSASSSTMYASLSGSIQEEARGSSTGSQTQISPIMVSHLEGEVFEDESYDREKLSSIPNFHENKEDTSANYQPSPDTSNWFNLYANALEPIFSKNRSSDAPPTFNWFKFQWNNMANKVRNAFWSAPNMLPPLPSLQDFIYMFKLNAKKVFSQNYIMDMHITRKMVRMAGDVDSGFVAEIGPGPGSITRAILERHVDRLDVVELDERFIPPLEILKNASADRMHIHKGDILKTDIGSIWKEAGAEKLAWYDEELPPLNIIGNLPFNIATPLIIKYLREMSQRTGPWEFGRVPLTLSFQWEVASRMIADVGSDERSRLSIVAQYVSDPKIVMRLGGSSFVPRPEVDVGLVRFVPRTEPLIPAPFEVVSKVATHVFIFKNKHIKNCLATLYPKHMAEDLVADLLKHSRIDAETTSRHIGMDDMRDLCVQYMKHCHEYPGLILYKHDHPKITLEKLKDQPNAVPPLYNFPTTGRINGEGLSLAEYDKHFG</sequence>
<dbReference type="Proteomes" id="UP001201812">
    <property type="component" value="Unassembled WGS sequence"/>
</dbReference>
<feature type="binding site" evidence="11">
    <location>
        <position position="696"/>
    </location>
    <ligand>
        <name>S-adenosyl-L-methionine</name>
        <dbReference type="ChEBI" id="CHEBI:59789"/>
    </ligand>
</feature>
<evidence type="ECO:0000256" key="3">
    <source>
        <dbReference type="ARBA" id="ARBA00022603"/>
    </source>
</evidence>
<proteinExistence type="inferred from homology"/>
<dbReference type="InterPro" id="IPR003812">
    <property type="entry name" value="Fido"/>
</dbReference>
<dbReference type="CDD" id="cd02440">
    <property type="entry name" value="AdoMet_MTases"/>
    <property type="match status" value="1"/>
</dbReference>
<dbReference type="Pfam" id="PF02661">
    <property type="entry name" value="Fic"/>
    <property type="match status" value="1"/>
</dbReference>
<dbReference type="AlphaFoldDB" id="A0AAD4MXR2"/>
<keyword evidence="2 12" id="KW-0698">rRNA processing</keyword>
<feature type="binding site" evidence="11">
    <location>
        <position position="669"/>
    </location>
    <ligand>
        <name>S-adenosyl-L-methionine</name>
        <dbReference type="ChEBI" id="CHEBI:59789"/>
    </ligand>
</feature>
<dbReference type="PROSITE" id="PS51689">
    <property type="entry name" value="SAM_RNA_A_N6_MT"/>
    <property type="match status" value="1"/>
</dbReference>
<evidence type="ECO:0000259" key="13">
    <source>
        <dbReference type="PROSITE" id="PS51459"/>
    </source>
</evidence>
<keyword evidence="6 11" id="KW-0694">RNA-binding</keyword>
<keyword evidence="9" id="KW-0496">Mitochondrion</keyword>
<comment type="caution">
    <text evidence="14">The sequence shown here is derived from an EMBL/GenBank/DDBJ whole genome shotgun (WGS) entry which is preliminary data.</text>
</comment>
<feature type="binding site" evidence="11">
    <location>
        <position position="777"/>
    </location>
    <ligand>
        <name>S-adenosyl-L-methionine</name>
        <dbReference type="ChEBI" id="CHEBI:59789"/>
    </ligand>
</feature>
<feature type="domain" description="Fido" evidence="13">
    <location>
        <begin position="376"/>
        <end position="500"/>
    </location>
</feature>
<dbReference type="GO" id="GO:0034246">
    <property type="term" value="F:mitochondrial transcription factor activity"/>
    <property type="evidence" value="ECO:0007669"/>
    <property type="project" value="TreeGrafter"/>
</dbReference>
<evidence type="ECO:0000256" key="7">
    <source>
        <dbReference type="ARBA" id="ARBA00022946"/>
    </source>
</evidence>
<dbReference type="EC" id="2.1.1.-" evidence="12"/>
<evidence type="ECO:0000256" key="2">
    <source>
        <dbReference type="ARBA" id="ARBA00022552"/>
    </source>
</evidence>
<keyword evidence="8" id="KW-0805">Transcription regulation</keyword>
<keyword evidence="5 11" id="KW-0949">S-adenosyl-L-methionine</keyword>
<organism evidence="14 15">
    <name type="scientific">Ditylenchus destructor</name>
    <dbReference type="NCBI Taxonomy" id="166010"/>
    <lineage>
        <taxon>Eukaryota</taxon>
        <taxon>Metazoa</taxon>
        <taxon>Ecdysozoa</taxon>
        <taxon>Nematoda</taxon>
        <taxon>Chromadorea</taxon>
        <taxon>Rhabditida</taxon>
        <taxon>Tylenchina</taxon>
        <taxon>Tylenchomorpha</taxon>
        <taxon>Sphaerularioidea</taxon>
        <taxon>Anguinidae</taxon>
        <taxon>Anguininae</taxon>
        <taxon>Ditylenchus</taxon>
    </lineage>
</organism>
<reference evidence="14" key="1">
    <citation type="submission" date="2022-01" db="EMBL/GenBank/DDBJ databases">
        <title>Genome Sequence Resource for Two Populations of Ditylenchus destructor, the Migratory Endoparasitic Phytonematode.</title>
        <authorList>
            <person name="Zhang H."/>
            <person name="Lin R."/>
            <person name="Xie B."/>
        </authorList>
    </citation>
    <scope>NUCLEOTIDE SEQUENCE</scope>
    <source>
        <strain evidence="14">BazhouSP</strain>
    </source>
</reference>
<accession>A0AAD4MXR2</accession>
<dbReference type="Gene3D" id="1.10.8.100">
    <property type="entry name" value="Ribosomal RNA adenine dimethylase-like, domain 2"/>
    <property type="match status" value="1"/>
</dbReference>
<dbReference type="FunFam" id="3.40.50.150:FF:000109">
    <property type="entry name" value="rRNA adenine N(6)-methyltransferase"/>
    <property type="match status" value="1"/>
</dbReference>
<keyword evidence="4 11" id="KW-0808">Transferase</keyword>
<protein>
    <recommendedName>
        <fullName evidence="12">rRNA adenine N(6)-methyltransferase</fullName>
        <ecNumber evidence="12">2.1.1.-</ecNumber>
    </recommendedName>
</protein>
<evidence type="ECO:0000256" key="5">
    <source>
        <dbReference type="ARBA" id="ARBA00022691"/>
    </source>
</evidence>
<evidence type="ECO:0000256" key="12">
    <source>
        <dbReference type="RuleBase" id="RU362106"/>
    </source>
</evidence>
<dbReference type="GO" id="GO:0005759">
    <property type="term" value="C:mitochondrial matrix"/>
    <property type="evidence" value="ECO:0007669"/>
    <property type="project" value="TreeGrafter"/>
</dbReference>
<comment type="similarity">
    <text evidence="11 12">Belongs to the class I-like SAM-binding methyltransferase superfamily. rRNA adenine N(6)-methyltransferase family.</text>
</comment>
<evidence type="ECO:0000256" key="11">
    <source>
        <dbReference type="PROSITE-ProRule" id="PRU01026"/>
    </source>
</evidence>
<dbReference type="InterPro" id="IPR029063">
    <property type="entry name" value="SAM-dependent_MTases_sf"/>
</dbReference>
<feature type="binding site" evidence="11">
    <location>
        <position position="718"/>
    </location>
    <ligand>
        <name>S-adenosyl-L-methionine</name>
        <dbReference type="ChEBI" id="CHEBI:59789"/>
    </ligand>
</feature>
<dbReference type="PANTHER" id="PTHR11727">
    <property type="entry name" value="DIMETHYLADENOSINE TRANSFERASE"/>
    <property type="match status" value="1"/>
</dbReference>
<evidence type="ECO:0000256" key="10">
    <source>
        <dbReference type="ARBA" id="ARBA00023163"/>
    </source>
</evidence>
<dbReference type="GO" id="GO:0000179">
    <property type="term" value="F:rRNA (adenine-N6,N6-)-dimethyltransferase activity"/>
    <property type="evidence" value="ECO:0007669"/>
    <property type="project" value="UniProtKB-UniRule"/>
</dbReference>
<dbReference type="InterPro" id="IPR036282">
    <property type="entry name" value="Glutathione-S-Trfase_C_sf"/>
</dbReference>
<evidence type="ECO:0000256" key="6">
    <source>
        <dbReference type="ARBA" id="ARBA00022884"/>
    </source>
</evidence>
<feature type="binding site" evidence="11">
    <location>
        <position position="671"/>
    </location>
    <ligand>
        <name>S-adenosyl-L-methionine</name>
        <dbReference type="ChEBI" id="CHEBI:59789"/>
    </ligand>
</feature>
<dbReference type="InterPro" id="IPR020598">
    <property type="entry name" value="rRNA_Ade_methylase_Trfase_N"/>
</dbReference>
<evidence type="ECO:0000256" key="8">
    <source>
        <dbReference type="ARBA" id="ARBA00023015"/>
    </source>
</evidence>
<evidence type="ECO:0000256" key="1">
    <source>
        <dbReference type="ARBA" id="ARBA00004173"/>
    </source>
</evidence>
<dbReference type="InterPro" id="IPR036597">
    <property type="entry name" value="Fido-like_dom_sf"/>
</dbReference>
<keyword evidence="3 11" id="KW-0489">Methyltransferase</keyword>
<dbReference type="InterPro" id="IPR023165">
    <property type="entry name" value="rRNA_Ade_diMease-like_C"/>
</dbReference>
<dbReference type="EMBL" id="JAKKPZ010000037">
    <property type="protein sequence ID" value="KAI1708066.1"/>
    <property type="molecule type" value="Genomic_DNA"/>
</dbReference>
<dbReference type="Gene3D" id="1.20.1050.10">
    <property type="match status" value="1"/>
</dbReference>
<evidence type="ECO:0000256" key="4">
    <source>
        <dbReference type="ARBA" id="ARBA00022679"/>
    </source>
</evidence>
<gene>
    <name evidence="14" type="ORF">DdX_12010</name>
</gene>
<dbReference type="InterPro" id="IPR001737">
    <property type="entry name" value="KsgA/Erm"/>
</dbReference>
<keyword evidence="10" id="KW-0804">Transcription</keyword>
<dbReference type="PANTHER" id="PTHR11727:SF17">
    <property type="entry name" value="DIMETHYLADENOSINE TRANSFERASE 1, MITOCHONDRIAL"/>
    <property type="match status" value="1"/>
</dbReference>
<dbReference type="SUPFAM" id="SSF47616">
    <property type="entry name" value="GST C-terminal domain-like"/>
    <property type="match status" value="1"/>
</dbReference>
<evidence type="ECO:0000313" key="15">
    <source>
        <dbReference type="Proteomes" id="UP001201812"/>
    </source>
</evidence>
<name>A0AAD4MXR2_9BILA</name>
<evidence type="ECO:0000313" key="14">
    <source>
        <dbReference type="EMBL" id="KAI1708066.1"/>
    </source>
</evidence>